<gene>
    <name evidence="4" type="ORF">N7517_006240</name>
</gene>
<dbReference type="InterPro" id="IPR011600">
    <property type="entry name" value="Pept_C14_caspase"/>
</dbReference>
<dbReference type="Pfam" id="PF00656">
    <property type="entry name" value="Peptidase_C14"/>
    <property type="match status" value="1"/>
</dbReference>
<dbReference type="GO" id="GO:0006508">
    <property type="term" value="P:proteolysis"/>
    <property type="evidence" value="ECO:0007669"/>
    <property type="project" value="InterPro"/>
</dbReference>
<accession>A0A9W9SB16</accession>
<protein>
    <submittedName>
        <fullName evidence="4">CHAT domain-containing protein</fullName>
    </submittedName>
</protein>
<comment type="similarity">
    <text evidence="1">Belongs to the peptidase C14B family.</text>
</comment>
<evidence type="ECO:0000259" key="3">
    <source>
        <dbReference type="Pfam" id="PF12770"/>
    </source>
</evidence>
<dbReference type="EMBL" id="JAPZBT010000002">
    <property type="protein sequence ID" value="KAJ5374234.1"/>
    <property type="molecule type" value="Genomic_DNA"/>
</dbReference>
<dbReference type="InterPro" id="IPR024983">
    <property type="entry name" value="CHAT_dom"/>
</dbReference>
<dbReference type="OrthoDB" id="9991317at2759"/>
<evidence type="ECO:0000256" key="1">
    <source>
        <dbReference type="ARBA" id="ARBA00009005"/>
    </source>
</evidence>
<keyword evidence="5" id="KW-1185">Reference proteome</keyword>
<proteinExistence type="inferred from homology"/>
<dbReference type="InterPro" id="IPR011990">
    <property type="entry name" value="TPR-like_helical_dom_sf"/>
</dbReference>
<evidence type="ECO:0000313" key="5">
    <source>
        <dbReference type="Proteomes" id="UP001147752"/>
    </source>
</evidence>
<evidence type="ECO:0000259" key="2">
    <source>
        <dbReference type="Pfam" id="PF00656"/>
    </source>
</evidence>
<sequence>MADLEDAINIAREAVTATPSDHPARAERLNNLALSLYTRYTRTERMQDAEEAKANKKSQAWAVADFDKVIEMVQQALEATPLDHPNRATHLHNLSVFLFNKYKRSDEMADLERSIELGRQADEAYPVDHPNRAAQLIILGISLQHRFGRKTTLTDLKDAQRLLLLGLEHTTAAMGIRISAGRRLISLPAYFKGLNTPQEAYSISRKTIELIPFLSSRSLKNSDKRHLLSVAVGLSSDAAAIALYAEKDSVTAIQCLEIGRGIIADALFEQSDISALRMKHPQLANSLMELLEKLDSPSSRGFSDMLDDTAPVEPEGSKSQEAIPRLHRTLQTIRSLHEFDRFLLPASKDDILEAARSGPIVIINVSDYRCDALIIQHTGVRLLWLPFLTKEDLHSKVTNMRSLETLGWLWDVIICPIMDVLGFKETPKDEKWPHVWWIPTGILTRFPLHAAGHHLRACGETALDRVISSYSSSVKAIIHGRQQVSEMSAPRAPANAVIVTMQRTPKQEPLPFASVETDTVLAICKVMGLSQLQPRPYKPNVLSALADCRVFHFAGHGSTHPSEPLHSQLLLEDWESQPLTVESLLEVSLSSNPPFLAYLSACGTGQLLDESSMDESIHIASAYQLAGFRHVIGTLWSVDDEFSVDMARMTYEFFRDAGMSDETVSRGLHHACRILRDRWVQADVSTATEGLRDLRLERDAELEDLWVERRQPHWIPYVHYVMASTVTNYYALLVGIDMYLNDGSRKNATGDPLYLKNLQGCVNDVRAMREFLRGEFQVNEPHVLTSSVPTDAHSKEPAEPPELWPTFENIKDAFDTITEKAIAGDFFFFHFSGHGAQLQPTERSPKERSVDSSLITMDYCNSNAAIRGWQLNEWLKRLNEKDVCIVVILDSCYSGGGWRTGANIRTPQGWTDVPNNTIDEATITETSSKTGSRDSELESSWGINPKGFTLMAACTSDQQAEERQYGDEHRGAFTYSLLASLQQQLPHSKKISYRNLRDQVQGMLHIQTPRVYGRDRLLFFGNTEPFSSTPIIAQIHADTIFVPMGKFHGVHERSEFMNYPSLDLTFMVNKVDDFQCSARILSPHSEIPNQNSCEVVPSRWSLGSESLRVLVDRDLGNEFRRTLHTAVEQRIVGDIQILDTNDFDDHNAVKLTLKKRDDSSIDIYGPSYLIGYEGPAFDSVLANSSS</sequence>
<dbReference type="AlphaFoldDB" id="A0A9W9SB16"/>
<organism evidence="4 5">
    <name type="scientific">Penicillium concentricum</name>
    <dbReference type="NCBI Taxonomy" id="293559"/>
    <lineage>
        <taxon>Eukaryota</taxon>
        <taxon>Fungi</taxon>
        <taxon>Dikarya</taxon>
        <taxon>Ascomycota</taxon>
        <taxon>Pezizomycotina</taxon>
        <taxon>Eurotiomycetes</taxon>
        <taxon>Eurotiomycetidae</taxon>
        <taxon>Eurotiales</taxon>
        <taxon>Aspergillaceae</taxon>
        <taxon>Penicillium</taxon>
    </lineage>
</organism>
<dbReference type="Gene3D" id="1.25.40.10">
    <property type="entry name" value="Tetratricopeptide repeat domain"/>
    <property type="match status" value="1"/>
</dbReference>
<dbReference type="InterPro" id="IPR050452">
    <property type="entry name" value="Metacaspase"/>
</dbReference>
<dbReference type="GeneID" id="81463153"/>
<dbReference type="Gene3D" id="3.40.50.1460">
    <property type="match status" value="1"/>
</dbReference>
<dbReference type="Proteomes" id="UP001147752">
    <property type="component" value="Unassembled WGS sequence"/>
</dbReference>
<evidence type="ECO:0000313" key="4">
    <source>
        <dbReference type="EMBL" id="KAJ5374234.1"/>
    </source>
</evidence>
<feature type="domain" description="Peptidase C14 caspase" evidence="2">
    <location>
        <begin position="731"/>
        <end position="1004"/>
    </location>
</feature>
<dbReference type="PANTHER" id="PTHR48104:SF30">
    <property type="entry name" value="METACASPASE-1"/>
    <property type="match status" value="1"/>
</dbReference>
<comment type="caution">
    <text evidence="4">The sequence shown here is derived from an EMBL/GenBank/DDBJ whole genome shotgun (WGS) entry which is preliminary data.</text>
</comment>
<dbReference type="PANTHER" id="PTHR48104">
    <property type="entry name" value="METACASPASE-4"/>
    <property type="match status" value="1"/>
</dbReference>
<reference evidence="4" key="2">
    <citation type="journal article" date="2023" name="IMA Fungus">
        <title>Comparative genomic study of the Penicillium genus elucidates a diverse pangenome and 15 lateral gene transfer events.</title>
        <authorList>
            <person name="Petersen C."/>
            <person name="Sorensen T."/>
            <person name="Nielsen M.R."/>
            <person name="Sondergaard T.E."/>
            <person name="Sorensen J.L."/>
            <person name="Fitzpatrick D.A."/>
            <person name="Frisvad J.C."/>
            <person name="Nielsen K.L."/>
        </authorList>
    </citation>
    <scope>NUCLEOTIDE SEQUENCE</scope>
    <source>
        <strain evidence="4">IBT 3081</strain>
    </source>
</reference>
<dbReference type="Pfam" id="PF12770">
    <property type="entry name" value="CHAT"/>
    <property type="match status" value="1"/>
</dbReference>
<dbReference type="GO" id="GO:0004197">
    <property type="term" value="F:cysteine-type endopeptidase activity"/>
    <property type="evidence" value="ECO:0007669"/>
    <property type="project" value="InterPro"/>
</dbReference>
<name>A0A9W9SB16_9EURO</name>
<dbReference type="RefSeq" id="XP_056580220.1">
    <property type="nucleotide sequence ID" value="XM_056723970.1"/>
</dbReference>
<dbReference type="GO" id="GO:0005737">
    <property type="term" value="C:cytoplasm"/>
    <property type="evidence" value="ECO:0007669"/>
    <property type="project" value="TreeGrafter"/>
</dbReference>
<reference evidence="4" key="1">
    <citation type="submission" date="2022-12" db="EMBL/GenBank/DDBJ databases">
        <authorList>
            <person name="Petersen C."/>
        </authorList>
    </citation>
    <scope>NUCLEOTIDE SEQUENCE</scope>
    <source>
        <strain evidence="4">IBT 3081</strain>
    </source>
</reference>
<feature type="domain" description="CHAT" evidence="3">
    <location>
        <begin position="404"/>
        <end position="666"/>
    </location>
</feature>